<dbReference type="InterPro" id="IPR029058">
    <property type="entry name" value="AB_hydrolase_fold"/>
</dbReference>
<evidence type="ECO:0000256" key="1">
    <source>
        <dbReference type="SAM" id="SignalP"/>
    </source>
</evidence>
<dbReference type="Proteomes" id="UP000287527">
    <property type="component" value="Unassembled WGS sequence"/>
</dbReference>
<keyword evidence="1" id="KW-0732">Signal</keyword>
<dbReference type="Gene3D" id="3.40.50.1820">
    <property type="entry name" value="alpha/beta hydrolase"/>
    <property type="match status" value="1"/>
</dbReference>
<organism evidence="3 4">
    <name type="scientific">Flavobacterium cerinum</name>
    <dbReference type="NCBI Taxonomy" id="2502784"/>
    <lineage>
        <taxon>Bacteria</taxon>
        <taxon>Pseudomonadati</taxon>
        <taxon>Bacteroidota</taxon>
        <taxon>Flavobacteriia</taxon>
        <taxon>Flavobacteriales</taxon>
        <taxon>Flavobacteriaceae</taxon>
        <taxon>Flavobacterium</taxon>
    </lineage>
</organism>
<protein>
    <submittedName>
        <fullName evidence="3">Lipase family protein</fullName>
    </submittedName>
</protein>
<dbReference type="EMBL" id="SBII01000003">
    <property type="protein sequence ID" value="RWX01393.1"/>
    <property type="molecule type" value="Genomic_DNA"/>
</dbReference>
<dbReference type="Pfam" id="PF01764">
    <property type="entry name" value="Lipase_3"/>
    <property type="match status" value="1"/>
</dbReference>
<accession>A0A444HCJ0</accession>
<dbReference type="OrthoDB" id="927373at2"/>
<comment type="caution">
    <text evidence="3">The sequence shown here is derived from an EMBL/GenBank/DDBJ whole genome shotgun (WGS) entry which is preliminary data.</text>
</comment>
<dbReference type="GO" id="GO:0006629">
    <property type="term" value="P:lipid metabolic process"/>
    <property type="evidence" value="ECO:0007669"/>
    <property type="project" value="InterPro"/>
</dbReference>
<dbReference type="InterPro" id="IPR002921">
    <property type="entry name" value="Fungal_lipase-type"/>
</dbReference>
<sequence>MKFLKLLAICFFALFYTSYSISQNLSPGFNKEEYKELIYVAARSTESAEKLKMIPQPEHFKLIYQSKPIGLDNLWELWIKDNSTAVLCTRGSTEKSESWLANFYAAMSPAKGEIKISNNYTFEYELSPDKNAAVHTGYLISTAFISKEMVPKIDSCYTAGIKNFIIMGHSQGGGISYLLMAHFYSLQKKGVLPADIRFKTYCSAAPKPGNLYFAYSYEKITQEGWVYNVVNAVDWVPQTPFTVQILNDLPKVSPVSVIEETIKSQPFFKKILLEMVYGRFTNPSQKKVKRYQQLLGDEMAKKIKKYLPEFKAPDYFNSSDYVRTGNTIVLYPDEAYYEKFSNDSKDLMIHHSFPPYLYLLLE</sequence>
<feature type="signal peptide" evidence="1">
    <location>
        <begin position="1"/>
        <end position="22"/>
    </location>
</feature>
<name>A0A444HCJ0_9FLAO</name>
<evidence type="ECO:0000313" key="3">
    <source>
        <dbReference type="EMBL" id="RWX01393.1"/>
    </source>
</evidence>
<dbReference type="SUPFAM" id="SSF53474">
    <property type="entry name" value="alpha/beta-Hydrolases"/>
    <property type="match status" value="1"/>
</dbReference>
<keyword evidence="4" id="KW-1185">Reference proteome</keyword>
<feature type="domain" description="Fungal lipase-type" evidence="2">
    <location>
        <begin position="87"/>
        <end position="242"/>
    </location>
</feature>
<evidence type="ECO:0000259" key="2">
    <source>
        <dbReference type="Pfam" id="PF01764"/>
    </source>
</evidence>
<dbReference type="AlphaFoldDB" id="A0A444HCJ0"/>
<reference evidence="3 4" key="1">
    <citation type="submission" date="2019-01" db="EMBL/GenBank/DDBJ databases">
        <title>Flavobacterium sp. nov.,isolated from freshwater.</title>
        <authorList>
            <person name="Zhang R."/>
            <person name="Du Z.-J."/>
        </authorList>
    </citation>
    <scope>NUCLEOTIDE SEQUENCE [LARGE SCALE GENOMIC DNA]</scope>
    <source>
        <strain evidence="3 4">1E403</strain>
    </source>
</reference>
<feature type="chain" id="PRO_5019327589" evidence="1">
    <location>
        <begin position="23"/>
        <end position="362"/>
    </location>
</feature>
<evidence type="ECO:0000313" key="4">
    <source>
        <dbReference type="Proteomes" id="UP000287527"/>
    </source>
</evidence>
<dbReference type="RefSeq" id="WP_128388930.1">
    <property type="nucleotide sequence ID" value="NZ_SBII01000003.1"/>
</dbReference>
<gene>
    <name evidence="3" type="ORF">EPI11_05405</name>
</gene>
<proteinExistence type="predicted"/>